<keyword evidence="3" id="KW-1185">Reference proteome</keyword>
<evidence type="ECO:0000313" key="2">
    <source>
        <dbReference type="EMBL" id="WRT64560.1"/>
    </source>
</evidence>
<reference evidence="2 3" key="1">
    <citation type="submission" date="2024-01" db="EMBL/GenBank/DDBJ databases">
        <title>Comparative genomics of Cryptococcus and Kwoniella reveals pathogenesis evolution and contrasting modes of karyotype evolution via chromosome fusion or intercentromeric recombination.</title>
        <authorList>
            <person name="Coelho M.A."/>
            <person name="David-Palma M."/>
            <person name="Shea T."/>
            <person name="Bowers K."/>
            <person name="McGinley-Smith S."/>
            <person name="Mohammad A.W."/>
            <person name="Gnirke A."/>
            <person name="Yurkov A.M."/>
            <person name="Nowrousian M."/>
            <person name="Sun S."/>
            <person name="Cuomo C.A."/>
            <person name="Heitman J."/>
        </authorList>
    </citation>
    <scope>NUCLEOTIDE SEQUENCE [LARGE SCALE GENOMIC DNA]</scope>
    <source>
        <strain evidence="2">CBS 11374</strain>
    </source>
</reference>
<evidence type="ECO:0000256" key="1">
    <source>
        <dbReference type="SAM" id="MobiDB-lite"/>
    </source>
</evidence>
<organism evidence="2 3">
    <name type="scientific">Kwoniella shivajii</name>
    <dbReference type="NCBI Taxonomy" id="564305"/>
    <lineage>
        <taxon>Eukaryota</taxon>
        <taxon>Fungi</taxon>
        <taxon>Dikarya</taxon>
        <taxon>Basidiomycota</taxon>
        <taxon>Agaricomycotina</taxon>
        <taxon>Tremellomycetes</taxon>
        <taxon>Tremellales</taxon>
        <taxon>Cryptococcaceae</taxon>
        <taxon>Kwoniella</taxon>
    </lineage>
</organism>
<proteinExistence type="predicted"/>
<gene>
    <name evidence="2" type="ORF">IL334_001492</name>
</gene>
<sequence length="472" mass="52875">MGGNAFGTVARRLSQAEYEALKNHVHTALKLHFQDVKTPRSLLSKVDHGDLDVLVGYEGFLPGGDEEWTPNNPDTKNEDELPTAESLPAPDPLLEEVIKKLDIKPAEVSDTLKDLSGPNNGGEIKVIGTGKMVLGKEVDELRDFCGKMRASIGATAWRRRGGEVSFKVSPVVVNPDLDVRDDEFYQVDVLFTPSENLAFYHLMASYSSTGLLLGRFVRLLSHSFTLHLTHLIVRHGPFFGLPSIDVTLTTSPTDFCKWLGLDYDVWKTQGDAWNEEKDLWIWLTNVEEDSLAGQAISRIVAKKRSSSNDPKEGKRKKRADFADRFYEWLRNESKLVSSPEEEFVLPDISVSPTPTPTPTPIPILPSEQIASPIIADSKSLFIESSSSAANAIKIEEQIIVNPSLLNPNHPKSLDARVDTALEYWNKRELYDTILQERKLLAVVLADRQKETVENREKAAINQAEYELEVKDW</sequence>
<accession>A0ABZ1CSF3</accession>
<dbReference type="GeneID" id="87953623"/>
<evidence type="ECO:0000313" key="3">
    <source>
        <dbReference type="Proteomes" id="UP001329825"/>
    </source>
</evidence>
<dbReference type="RefSeq" id="XP_062789300.1">
    <property type="nucleotide sequence ID" value="XM_062933249.1"/>
</dbReference>
<feature type="region of interest" description="Disordered" evidence="1">
    <location>
        <begin position="62"/>
        <end position="88"/>
    </location>
</feature>
<name>A0ABZ1CSF3_9TREE</name>
<protein>
    <submittedName>
        <fullName evidence="2">Uncharacterized protein</fullName>
    </submittedName>
</protein>
<dbReference type="Proteomes" id="UP001329825">
    <property type="component" value="Chromosome 2"/>
</dbReference>
<dbReference type="EMBL" id="CP141882">
    <property type="protein sequence ID" value="WRT64560.1"/>
    <property type="molecule type" value="Genomic_DNA"/>
</dbReference>